<feature type="transmembrane region" description="Helical" evidence="2">
    <location>
        <begin position="82"/>
        <end position="106"/>
    </location>
</feature>
<keyword evidence="2" id="KW-0812">Transmembrane</keyword>
<dbReference type="PANTHER" id="PTHR46401:SF2">
    <property type="entry name" value="GLYCOSYLTRANSFERASE WBBK-RELATED"/>
    <property type="match status" value="1"/>
</dbReference>
<dbReference type="InterPro" id="IPR001296">
    <property type="entry name" value="Glyco_trans_1"/>
</dbReference>
<dbReference type="PATRIC" id="fig|997892.3.peg.1986"/>
<dbReference type="SUPFAM" id="SSF53756">
    <property type="entry name" value="UDP-Glycosyltransferase/glycogen phosphorylase"/>
    <property type="match status" value="1"/>
</dbReference>
<organism evidence="4 5">
    <name type="scientific">Bacteroides xylanisolvens CL03T12C04</name>
    <dbReference type="NCBI Taxonomy" id="997892"/>
    <lineage>
        <taxon>Bacteria</taxon>
        <taxon>Pseudomonadati</taxon>
        <taxon>Bacteroidota</taxon>
        <taxon>Bacteroidia</taxon>
        <taxon>Bacteroidales</taxon>
        <taxon>Bacteroidaceae</taxon>
        <taxon>Bacteroides</taxon>
    </lineage>
</organism>
<proteinExistence type="predicted"/>
<evidence type="ECO:0000256" key="2">
    <source>
        <dbReference type="SAM" id="Phobius"/>
    </source>
</evidence>
<dbReference type="PANTHER" id="PTHR46401">
    <property type="entry name" value="GLYCOSYLTRANSFERASE WBBK-RELATED"/>
    <property type="match status" value="1"/>
</dbReference>
<dbReference type="AlphaFoldDB" id="I9UV12"/>
<evidence type="ECO:0000259" key="3">
    <source>
        <dbReference type="Pfam" id="PF00534"/>
    </source>
</evidence>
<name>I9UV12_9BACE</name>
<dbReference type="Gene3D" id="3.40.50.2000">
    <property type="entry name" value="Glycogen Phosphorylase B"/>
    <property type="match status" value="2"/>
</dbReference>
<dbReference type="HOGENOM" id="CLU_009583_11_2_10"/>
<dbReference type="Proteomes" id="UP000003566">
    <property type="component" value="Unassembled WGS sequence"/>
</dbReference>
<dbReference type="GO" id="GO:0009103">
    <property type="term" value="P:lipopolysaccharide biosynthetic process"/>
    <property type="evidence" value="ECO:0007669"/>
    <property type="project" value="TreeGrafter"/>
</dbReference>
<dbReference type="RefSeq" id="WP_008022732.1">
    <property type="nucleotide sequence ID" value="NZ_JAGHEF010000002.1"/>
</dbReference>
<keyword evidence="2" id="KW-1133">Transmembrane helix</keyword>
<dbReference type="EMBL" id="AGXE01000011">
    <property type="protein sequence ID" value="EIY86626.1"/>
    <property type="molecule type" value="Genomic_DNA"/>
</dbReference>
<evidence type="ECO:0000313" key="5">
    <source>
        <dbReference type="Proteomes" id="UP000003566"/>
    </source>
</evidence>
<keyword evidence="2" id="KW-0472">Membrane</keyword>
<comment type="caution">
    <text evidence="4">The sequence shown here is derived from an EMBL/GenBank/DDBJ whole genome shotgun (WGS) entry which is preliminary data.</text>
</comment>
<evidence type="ECO:0000313" key="4">
    <source>
        <dbReference type="EMBL" id="EIY86626.1"/>
    </source>
</evidence>
<protein>
    <recommendedName>
        <fullName evidence="3">Glycosyl transferase family 1 domain-containing protein</fullName>
    </recommendedName>
</protein>
<dbReference type="Pfam" id="PF00534">
    <property type="entry name" value="Glycos_transf_1"/>
    <property type="match status" value="1"/>
</dbReference>
<reference evidence="4 5" key="1">
    <citation type="submission" date="2012-02" db="EMBL/GenBank/DDBJ databases">
        <title>The Genome Sequence of Bacteroides xylanisolvens CL03T12C04.</title>
        <authorList>
            <consortium name="The Broad Institute Genome Sequencing Platform"/>
            <person name="Earl A."/>
            <person name="Ward D."/>
            <person name="Feldgarden M."/>
            <person name="Gevers D."/>
            <person name="Zitomersky N.L."/>
            <person name="Coyne M.J."/>
            <person name="Comstock L.E."/>
            <person name="Young S.K."/>
            <person name="Zeng Q."/>
            <person name="Gargeya S."/>
            <person name="Fitzgerald M."/>
            <person name="Haas B."/>
            <person name="Abouelleil A."/>
            <person name="Alvarado L."/>
            <person name="Arachchi H.M."/>
            <person name="Berlin A."/>
            <person name="Chapman S.B."/>
            <person name="Gearin G."/>
            <person name="Goldberg J."/>
            <person name="Griggs A."/>
            <person name="Gujja S."/>
            <person name="Hansen M."/>
            <person name="Heiman D."/>
            <person name="Howarth C."/>
            <person name="Larimer J."/>
            <person name="Lui A."/>
            <person name="MacDonald P.J.P."/>
            <person name="McCowen C."/>
            <person name="Montmayeur A."/>
            <person name="Murphy C."/>
            <person name="Neiman D."/>
            <person name="Pearson M."/>
            <person name="Priest M."/>
            <person name="Roberts A."/>
            <person name="Saif S."/>
            <person name="Shea T."/>
            <person name="Sisk P."/>
            <person name="Stolte C."/>
            <person name="Sykes S."/>
            <person name="Wortman J."/>
            <person name="Nusbaum C."/>
            <person name="Birren B."/>
        </authorList>
    </citation>
    <scope>NUCLEOTIDE SEQUENCE [LARGE SCALE GENOMIC DNA]</scope>
    <source>
        <strain evidence="4 5">CL03T12C04</strain>
    </source>
</reference>
<feature type="domain" description="Glycosyl transferase family 1" evidence="3">
    <location>
        <begin position="220"/>
        <end position="378"/>
    </location>
</feature>
<accession>I9UV12</accession>
<dbReference type="CDD" id="cd03794">
    <property type="entry name" value="GT4_WbuB-like"/>
    <property type="match status" value="1"/>
</dbReference>
<keyword evidence="1" id="KW-0808">Transferase</keyword>
<evidence type="ECO:0000256" key="1">
    <source>
        <dbReference type="ARBA" id="ARBA00022679"/>
    </source>
</evidence>
<dbReference type="GO" id="GO:0016757">
    <property type="term" value="F:glycosyltransferase activity"/>
    <property type="evidence" value="ECO:0007669"/>
    <property type="project" value="InterPro"/>
</dbReference>
<gene>
    <name evidence="4" type="ORF">HMPREF1074_01933</name>
</gene>
<sequence length="404" mass="46439">MSKKKVLLVSQYFDPEGFKGNDVAIELQKRGYQVDVLTSIPNYPKGVFFDGYGFFKKRIETREDGIKVYRCFTIPRGKKAHYWMVGLGYVVYYVFGSIWAFFLAFFKKYDCIFVQQLSPAFGAAPGMVVAKMQKIPMYTWVLDLWPSTIEYHIKGLPLKITNRFCRRMYNLSEKILISSEGFREYIMEFAGTKSKDIILFPNWSLPIKGQSLKEIPALPEGFKIMMAGNLSTTQIYDSIYNLMLKFKDDKRVQWIFLGNGSERNNLIKFIEDNQMEKNITTLERVPFDYIPAYYNAVDAMLLALKGNKRHLHMTIPARFQSYIAAGKPVIAMTGYGVRNLVKEIDCGCSFDADDVEGAYNAILQILEDPASFAKKGENGLAYFEKYYTLGNCIDHLESIINHNK</sequence>